<dbReference type="PANTHER" id="PTHR43471">
    <property type="entry name" value="ABC TRANSPORTER PERMEASE"/>
    <property type="match status" value="1"/>
</dbReference>
<dbReference type="GO" id="GO:0140359">
    <property type="term" value="F:ABC-type transporter activity"/>
    <property type="evidence" value="ECO:0007669"/>
    <property type="project" value="InterPro"/>
</dbReference>
<name>A0A517ZTR5_9PLAN</name>
<feature type="transmembrane region" description="Helical" evidence="1">
    <location>
        <begin position="449"/>
        <end position="469"/>
    </location>
</feature>
<organism evidence="2 3">
    <name type="scientific">Symmachiella dynata</name>
    <dbReference type="NCBI Taxonomy" id="2527995"/>
    <lineage>
        <taxon>Bacteria</taxon>
        <taxon>Pseudomonadati</taxon>
        <taxon>Planctomycetota</taxon>
        <taxon>Planctomycetia</taxon>
        <taxon>Planctomycetales</taxon>
        <taxon>Planctomycetaceae</taxon>
        <taxon>Symmachiella</taxon>
    </lineage>
</organism>
<evidence type="ECO:0000256" key="1">
    <source>
        <dbReference type="SAM" id="Phobius"/>
    </source>
</evidence>
<dbReference type="RefSeq" id="WP_145378385.1">
    <property type="nucleotide sequence ID" value="NZ_CP036276.1"/>
</dbReference>
<dbReference type="GO" id="GO:0005886">
    <property type="term" value="C:plasma membrane"/>
    <property type="evidence" value="ECO:0007669"/>
    <property type="project" value="UniProtKB-SubCell"/>
</dbReference>
<feature type="transmembrane region" description="Helical" evidence="1">
    <location>
        <begin position="31"/>
        <end position="49"/>
    </location>
</feature>
<evidence type="ECO:0000313" key="2">
    <source>
        <dbReference type="EMBL" id="QDU45844.1"/>
    </source>
</evidence>
<dbReference type="EMBL" id="CP036276">
    <property type="protein sequence ID" value="QDU45844.1"/>
    <property type="molecule type" value="Genomic_DNA"/>
</dbReference>
<keyword evidence="3" id="KW-1185">Reference proteome</keyword>
<dbReference type="Pfam" id="PF12679">
    <property type="entry name" value="ABC2_membrane_2"/>
    <property type="match status" value="1"/>
</dbReference>
<dbReference type="KEGG" id="sdyn:Mal52_43400"/>
<keyword evidence="1" id="KW-1133">Transmembrane helix</keyword>
<feature type="transmembrane region" description="Helical" evidence="1">
    <location>
        <begin position="414"/>
        <end position="434"/>
    </location>
</feature>
<proteinExistence type="predicted"/>
<sequence length="606" mass="68117">MKTKKLALGCPLLVKELTELAARKRTYQLRVLYAVVLFATALTLFWAQLFDGFDSSGSPLSVLGRGDDMFQMLVLLQFAGVYLFLPAMTCPAITSEKERDALPLLLLTRLGPWTIILEKLASRLIPMFTFLLLALPLMAFAYTFGGIQQQQIWGAILMLAVASIQVAALCIMCSAYFRTTVGAFIAVYCIGAALFPGLPILVDLFVVRLDADVALMLVAPYVYDVTFQSGAGGNLWQELSLRLIPFVVSTAVFLGLARFFLIRRAFAQPRHLLRNFFKWLDRVFVAANENRITKGIVVVKEVSSLPLFNPVAWREAEKKNLGRFRYLLRVFLALEIPVIVVGTTTIIIQGANAQMEYLSMLLFTIWIFVTMILSVQSSSLVSGERSRQTLDVLLVTPLSGREIILEKVQGLRRLIWVISACFVTAYLFEVWWNGSVGHNSWFGYSRTRYLVGSVLSLLVYLPLVIWLSMWIGLKTKSQTRAILLSLATIAAWCLIPFGVFILFAELTGSEYSPILFLAPFAMIVVNELNDFPKYSNAMGTQAILEWVVVFVNYAWYGGWVLVFRGLSLRYADRYLGRRDEQWETHFPPQSTTSPYSENILAASSSQ</sequence>
<feature type="transmembrane region" description="Helical" evidence="1">
    <location>
        <begin position="124"/>
        <end position="145"/>
    </location>
</feature>
<gene>
    <name evidence="2" type="ORF">Mal52_43400</name>
</gene>
<feature type="transmembrane region" description="Helical" evidence="1">
    <location>
        <begin position="183"/>
        <end position="206"/>
    </location>
</feature>
<dbReference type="Proteomes" id="UP000319383">
    <property type="component" value="Chromosome"/>
</dbReference>
<protein>
    <submittedName>
        <fullName evidence="2">ABC-2 family transporter protein</fullName>
    </submittedName>
</protein>
<feature type="transmembrane region" description="Helical" evidence="1">
    <location>
        <begin position="243"/>
        <end position="261"/>
    </location>
</feature>
<reference evidence="2 3" key="1">
    <citation type="submission" date="2019-02" db="EMBL/GenBank/DDBJ databases">
        <title>Deep-cultivation of Planctomycetes and their phenomic and genomic characterization uncovers novel biology.</title>
        <authorList>
            <person name="Wiegand S."/>
            <person name="Jogler M."/>
            <person name="Boedeker C."/>
            <person name="Pinto D."/>
            <person name="Vollmers J."/>
            <person name="Rivas-Marin E."/>
            <person name="Kohn T."/>
            <person name="Peeters S.H."/>
            <person name="Heuer A."/>
            <person name="Rast P."/>
            <person name="Oberbeckmann S."/>
            <person name="Bunk B."/>
            <person name="Jeske O."/>
            <person name="Meyerdierks A."/>
            <person name="Storesund J.E."/>
            <person name="Kallscheuer N."/>
            <person name="Luecker S."/>
            <person name="Lage O.M."/>
            <person name="Pohl T."/>
            <person name="Merkel B.J."/>
            <person name="Hornburger P."/>
            <person name="Mueller R.-W."/>
            <person name="Bruemmer F."/>
            <person name="Labrenz M."/>
            <person name="Spormann A.M."/>
            <person name="Op den Camp H."/>
            <person name="Overmann J."/>
            <person name="Amann R."/>
            <person name="Jetten M.S.M."/>
            <person name="Mascher T."/>
            <person name="Medema M.H."/>
            <person name="Devos D.P."/>
            <person name="Kaster A.-K."/>
            <person name="Ovreas L."/>
            <person name="Rohde M."/>
            <person name="Galperin M.Y."/>
            <person name="Jogler C."/>
        </authorList>
    </citation>
    <scope>NUCLEOTIDE SEQUENCE [LARGE SCALE GENOMIC DNA]</scope>
    <source>
        <strain evidence="2 3">Mal52</strain>
    </source>
</reference>
<feature type="transmembrane region" description="Helical" evidence="1">
    <location>
        <begin position="152"/>
        <end position="177"/>
    </location>
</feature>
<feature type="transmembrane region" description="Helical" evidence="1">
    <location>
        <begin position="326"/>
        <end position="351"/>
    </location>
</feature>
<feature type="transmembrane region" description="Helical" evidence="1">
    <location>
        <begin position="481"/>
        <end position="503"/>
    </location>
</feature>
<feature type="transmembrane region" description="Helical" evidence="1">
    <location>
        <begin position="69"/>
        <end position="89"/>
    </location>
</feature>
<keyword evidence="1" id="KW-0472">Membrane</keyword>
<feature type="transmembrane region" description="Helical" evidence="1">
    <location>
        <begin position="357"/>
        <end position="375"/>
    </location>
</feature>
<feature type="transmembrane region" description="Helical" evidence="1">
    <location>
        <begin position="543"/>
        <end position="563"/>
    </location>
</feature>
<keyword evidence="1" id="KW-0812">Transmembrane</keyword>
<accession>A0A517ZTR5</accession>
<dbReference type="AlphaFoldDB" id="A0A517ZTR5"/>
<evidence type="ECO:0000313" key="3">
    <source>
        <dbReference type="Proteomes" id="UP000319383"/>
    </source>
</evidence>